<keyword evidence="2" id="KW-0812">Transmembrane</keyword>
<gene>
    <name evidence="3" type="ORF">HK18_10995</name>
</gene>
<dbReference type="RefSeq" id="WP_086632487.1">
    <property type="nucleotide sequence ID" value="NZ_JOPB01000008.1"/>
</dbReference>
<dbReference type="AlphaFoldDB" id="A0A251ZTT1"/>
<keyword evidence="2" id="KW-1133">Transmembrane helix</keyword>
<evidence type="ECO:0008006" key="5">
    <source>
        <dbReference type="Google" id="ProtNLM"/>
    </source>
</evidence>
<dbReference type="Proteomes" id="UP000194946">
    <property type="component" value="Unassembled WGS sequence"/>
</dbReference>
<evidence type="ECO:0000313" key="3">
    <source>
        <dbReference type="EMBL" id="OUI78062.1"/>
    </source>
</evidence>
<feature type="transmembrane region" description="Helical" evidence="2">
    <location>
        <begin position="78"/>
        <end position="96"/>
    </location>
</feature>
<accession>A0A251ZTT1</accession>
<name>A0A251ZTT1_9PROT</name>
<keyword evidence="2" id="KW-0472">Membrane</keyword>
<dbReference type="EMBL" id="JOPB01000008">
    <property type="protein sequence ID" value="OUI78062.1"/>
    <property type="molecule type" value="Genomic_DNA"/>
</dbReference>
<keyword evidence="1" id="KW-0175">Coiled coil</keyword>
<keyword evidence="4" id="KW-1185">Reference proteome</keyword>
<feature type="coiled-coil region" evidence="1">
    <location>
        <begin position="12"/>
        <end position="39"/>
    </location>
</feature>
<evidence type="ECO:0000256" key="2">
    <source>
        <dbReference type="SAM" id="Phobius"/>
    </source>
</evidence>
<proteinExistence type="predicted"/>
<sequence>MFFCKKDKKKAAKAAVALQKSAQDEIRSLKEQVEELLNDRVTPAIVQAADKADQVVHNTKELTDHQMKHVSDKVQSKPLIAIVLSIVIGYLLGRVIR</sequence>
<protein>
    <recommendedName>
        <fullName evidence="5">DUF883 domain-containing protein</fullName>
    </recommendedName>
</protein>
<evidence type="ECO:0000313" key="4">
    <source>
        <dbReference type="Proteomes" id="UP000194946"/>
    </source>
</evidence>
<evidence type="ECO:0000256" key="1">
    <source>
        <dbReference type="SAM" id="Coils"/>
    </source>
</evidence>
<organism evidence="3 4">
    <name type="scientific">Commensalibacter intestini</name>
    <dbReference type="NCBI Taxonomy" id="479936"/>
    <lineage>
        <taxon>Bacteria</taxon>
        <taxon>Pseudomonadati</taxon>
        <taxon>Pseudomonadota</taxon>
        <taxon>Alphaproteobacteria</taxon>
        <taxon>Acetobacterales</taxon>
        <taxon>Acetobacteraceae</taxon>
    </lineage>
</organism>
<comment type="caution">
    <text evidence="3">The sequence shown here is derived from an EMBL/GenBank/DDBJ whole genome shotgun (WGS) entry which is preliminary data.</text>
</comment>
<reference evidence="4" key="1">
    <citation type="submission" date="2014-06" db="EMBL/GenBank/DDBJ databases">
        <authorList>
            <person name="Winans N.J."/>
            <person name="Newell P.D."/>
            <person name="Douglas A.E."/>
        </authorList>
    </citation>
    <scope>NUCLEOTIDE SEQUENCE [LARGE SCALE GENOMIC DNA]</scope>
    <source>
        <strain evidence="4">DmL_052</strain>
    </source>
</reference>